<keyword evidence="3" id="KW-1185">Reference proteome</keyword>
<proteinExistence type="predicted"/>
<gene>
    <name evidence="2" type="ORF">V865_006759</name>
</gene>
<reference evidence="2 3" key="1">
    <citation type="submission" date="2024-01" db="EMBL/GenBank/DDBJ databases">
        <title>Comparative genomics of Cryptococcus and Kwoniella reveals pathogenesis evolution and contrasting modes of karyotype evolution via chromosome fusion or intercentromeric recombination.</title>
        <authorList>
            <person name="Coelho M.A."/>
            <person name="David-Palma M."/>
            <person name="Shea T."/>
            <person name="Bowers K."/>
            <person name="McGinley-Smith S."/>
            <person name="Mohammad A.W."/>
            <person name="Gnirke A."/>
            <person name="Yurkov A.M."/>
            <person name="Nowrousian M."/>
            <person name="Sun S."/>
            <person name="Cuomo C.A."/>
            <person name="Heitman J."/>
        </authorList>
    </citation>
    <scope>NUCLEOTIDE SEQUENCE [LARGE SCALE GENOMIC DNA]</scope>
    <source>
        <strain evidence="2 3">PYCC6329</strain>
    </source>
</reference>
<dbReference type="GeneID" id="91105560"/>
<keyword evidence="1" id="KW-0732">Signal</keyword>
<accession>A0AAX4KQE1</accession>
<name>A0AAX4KQE1_9TREE</name>
<dbReference type="AlphaFoldDB" id="A0AAX4KQE1"/>
<evidence type="ECO:0000256" key="1">
    <source>
        <dbReference type="SAM" id="SignalP"/>
    </source>
</evidence>
<dbReference type="RefSeq" id="XP_066086613.1">
    <property type="nucleotide sequence ID" value="XM_066230516.1"/>
</dbReference>
<dbReference type="KEGG" id="ker:91105560"/>
<feature type="signal peptide" evidence="1">
    <location>
        <begin position="1"/>
        <end position="18"/>
    </location>
</feature>
<protein>
    <submittedName>
        <fullName evidence="2">Uncharacterized protein</fullName>
    </submittedName>
</protein>
<sequence length="185" mass="20721">MLFKSLISLTSLLLLTSATLTPWFEKRDESIVKIMTTSYTRISHVNDLQNVALNGLESVFDFTRASPPGSQESEMSDKQEFYWDVFENGSNFGKQLYHLKCYVEVNKNFRGTAKYDLNLGLPHVTLISGTMDAQTDIGIICPKADAQCSLPEGDKGCDDIPGWDGKGESASLRIRHHTHVYRLSP</sequence>
<dbReference type="Proteomes" id="UP001358614">
    <property type="component" value="Chromosome 2"/>
</dbReference>
<evidence type="ECO:0000313" key="2">
    <source>
        <dbReference type="EMBL" id="WWD08646.1"/>
    </source>
</evidence>
<feature type="chain" id="PRO_5043522769" evidence="1">
    <location>
        <begin position="19"/>
        <end position="185"/>
    </location>
</feature>
<organism evidence="2 3">
    <name type="scientific">Kwoniella europaea PYCC6329</name>
    <dbReference type="NCBI Taxonomy" id="1423913"/>
    <lineage>
        <taxon>Eukaryota</taxon>
        <taxon>Fungi</taxon>
        <taxon>Dikarya</taxon>
        <taxon>Basidiomycota</taxon>
        <taxon>Agaricomycotina</taxon>
        <taxon>Tremellomycetes</taxon>
        <taxon>Tremellales</taxon>
        <taxon>Cryptococcaceae</taxon>
        <taxon>Kwoniella</taxon>
    </lineage>
</organism>
<dbReference type="EMBL" id="CP144090">
    <property type="protein sequence ID" value="WWD08646.1"/>
    <property type="molecule type" value="Genomic_DNA"/>
</dbReference>
<evidence type="ECO:0000313" key="3">
    <source>
        <dbReference type="Proteomes" id="UP001358614"/>
    </source>
</evidence>